<comment type="caution">
    <text evidence="3">The sequence shown here is derived from an EMBL/GenBank/DDBJ whole genome shotgun (WGS) entry which is preliminary data.</text>
</comment>
<organism evidence="3 4">
    <name type="scientific">Natronococcus pandeyae</name>
    <dbReference type="NCBI Taxonomy" id="2055836"/>
    <lineage>
        <taxon>Archaea</taxon>
        <taxon>Methanobacteriati</taxon>
        <taxon>Methanobacteriota</taxon>
        <taxon>Stenosarchaea group</taxon>
        <taxon>Halobacteria</taxon>
        <taxon>Halobacteriales</taxon>
        <taxon>Natrialbaceae</taxon>
        <taxon>Natronococcus</taxon>
    </lineage>
</organism>
<evidence type="ECO:0000313" key="3">
    <source>
        <dbReference type="EMBL" id="TYL37614.1"/>
    </source>
</evidence>
<dbReference type="InterPro" id="IPR014729">
    <property type="entry name" value="Rossmann-like_a/b/a_fold"/>
</dbReference>
<keyword evidence="4" id="KW-1185">Reference proteome</keyword>
<protein>
    <submittedName>
        <fullName evidence="3">Universal stress protein UspA</fullName>
    </submittedName>
</protein>
<comment type="similarity">
    <text evidence="1">Belongs to the universal stress protein A family.</text>
</comment>
<reference evidence="3" key="1">
    <citation type="submission" date="2017-11" db="EMBL/GenBank/DDBJ databases">
        <authorList>
            <person name="Kajale S.C."/>
            <person name="Sharma A."/>
        </authorList>
    </citation>
    <scope>NUCLEOTIDE SEQUENCE</scope>
    <source>
        <strain evidence="3">LS1_42</strain>
    </source>
</reference>
<evidence type="ECO:0000259" key="2">
    <source>
        <dbReference type="Pfam" id="PF00582"/>
    </source>
</evidence>
<name>A0A8J8TRE1_9EURY</name>
<dbReference type="OrthoDB" id="105697at2157"/>
<feature type="domain" description="UspA" evidence="2">
    <location>
        <begin position="3"/>
        <end position="135"/>
    </location>
</feature>
<dbReference type="Gene3D" id="3.40.50.620">
    <property type="entry name" value="HUPs"/>
    <property type="match status" value="1"/>
</dbReference>
<dbReference type="SUPFAM" id="SSF52402">
    <property type="entry name" value="Adenine nucleotide alpha hydrolases-like"/>
    <property type="match status" value="1"/>
</dbReference>
<evidence type="ECO:0000313" key="4">
    <source>
        <dbReference type="Proteomes" id="UP000766904"/>
    </source>
</evidence>
<dbReference type="EMBL" id="PHNJ01000009">
    <property type="protein sequence ID" value="TYL37614.1"/>
    <property type="molecule type" value="Genomic_DNA"/>
</dbReference>
<dbReference type="InterPro" id="IPR006016">
    <property type="entry name" value="UspA"/>
</dbReference>
<dbReference type="InterPro" id="IPR006015">
    <property type="entry name" value="Universal_stress_UspA"/>
</dbReference>
<dbReference type="PANTHER" id="PTHR46268">
    <property type="entry name" value="STRESS RESPONSE PROTEIN NHAX"/>
    <property type="match status" value="1"/>
</dbReference>
<sequence length="135" mass="14463">MDVLVAVDDSEEARQAIKHALETFPDATIRVVTVLEVELLDLSNSSDTSGEDVAREDAKNVLANAVAIAEEYGRDVETEIITGHPAKATVSFADEHDVDHIVVGSRGKSGVKRVLLGSVAETIVRRADCPVTVVR</sequence>
<dbReference type="PANTHER" id="PTHR46268:SF24">
    <property type="entry name" value="UNIVERSAL STRESS PROTEIN"/>
    <property type="match status" value="1"/>
</dbReference>
<dbReference type="CDD" id="cd00293">
    <property type="entry name" value="USP-like"/>
    <property type="match status" value="1"/>
</dbReference>
<gene>
    <name evidence="3" type="ORF">CV102_16805</name>
</gene>
<dbReference type="Proteomes" id="UP000766904">
    <property type="component" value="Unassembled WGS sequence"/>
</dbReference>
<proteinExistence type="inferred from homology"/>
<dbReference type="PRINTS" id="PR01438">
    <property type="entry name" value="UNVRSLSTRESS"/>
</dbReference>
<dbReference type="Pfam" id="PF00582">
    <property type="entry name" value="Usp"/>
    <property type="match status" value="1"/>
</dbReference>
<accession>A0A8J8TRE1</accession>
<dbReference type="RefSeq" id="WP_148859148.1">
    <property type="nucleotide sequence ID" value="NZ_PHNJ01000009.1"/>
</dbReference>
<evidence type="ECO:0000256" key="1">
    <source>
        <dbReference type="ARBA" id="ARBA00008791"/>
    </source>
</evidence>
<dbReference type="AlphaFoldDB" id="A0A8J8TRE1"/>